<evidence type="ECO:0000313" key="4">
    <source>
        <dbReference type="EMBL" id="MBT0652895.1"/>
    </source>
</evidence>
<dbReference type="EMBL" id="JAHCVK010000002">
    <property type="protein sequence ID" value="MBT0652895.1"/>
    <property type="molecule type" value="Genomic_DNA"/>
</dbReference>
<dbReference type="SUPFAM" id="SSF48452">
    <property type="entry name" value="TPR-like"/>
    <property type="match status" value="2"/>
</dbReference>
<sequence>MSTAKEKYLASAQKFIAKGQVDRAIKDYEQVVALDPNDIRHRQRLAELLVKVNRKDDAVAEYKAIGKYYSDNTYFLKAIAVFKQIQKLTPADIDISLDLAKLNEKQGLNGNALTEYGIVLNHYQRAGRLNDALGVLESMLNLDPENLTTQLQFAELHFSAGQVDKAYQEFTQLALLLWKQGNHEAFTQVCTRIQVLFPEQKEFQLDFIATLLDKGETGGVIPQLQQFIRTDVANLRAWQLLADVCRRLGETEKLKGVLQQTIKLFPDEISLREDLARLNLDAANLPGALEVLSGSVLAFVAADAVGRMEALYAEIEKQLPKDKRVIDGLRALYEAVGDKGKLAALEERAAPVKPQSVVVSPVPPEKAAVKTPAVGTVKAGGKPAVAVSAPVLPDEPDWEEDIDLSLPDEMAESVAGPVEPEPELELPADVLSPLAAGENTDFQEDLPEATVSEAEIEEVEELEPETEIEAVVETPEEILEEILEAEPEEPLDEEPEELSDAEELLEPEAELLAEEIPGEFSADLELDAESLDEPEIVADELLVPDYGEMGDLFAEGEATDEGLEELQLEPVVDDAAVPTDEAGQETWAEGSEPLPAVDDTVALVLNIDSENDWLAREGAGDPGEETVVSGETGIGAGTAAGDDLVAVLGDVTGESAEALTGFWGDDVDLATLGEELFVDGGADAGAGAGSSDKYSLDGLFSAFKKGLDQQVESGDTETHFNLGIAYKEMGLYDDAISEFEQASHDPQRIADSLTLQAMCYREKGDAATAEELLRTGVTLKTLRKGEIQSLTYELAHLLETTGRSAEALPYYLEVRAISRGFRDTSARIAALGGEDAEFQGLSIIDLEDD</sequence>
<dbReference type="InterPro" id="IPR019734">
    <property type="entry name" value="TPR_rpt"/>
</dbReference>
<dbReference type="PANTHER" id="PTHR45586:SF1">
    <property type="entry name" value="LIPOPOLYSACCHARIDE ASSEMBLY PROTEIN B"/>
    <property type="match status" value="1"/>
</dbReference>
<keyword evidence="5" id="KW-1185">Reference proteome</keyword>
<feature type="repeat" description="TPR" evidence="3">
    <location>
        <begin position="716"/>
        <end position="748"/>
    </location>
</feature>
<accession>A0ABS5SCJ7</accession>
<dbReference type="PROSITE" id="PS50005">
    <property type="entry name" value="TPR"/>
    <property type="match status" value="2"/>
</dbReference>
<dbReference type="Pfam" id="PF13432">
    <property type="entry name" value="TPR_16"/>
    <property type="match status" value="1"/>
</dbReference>
<comment type="caution">
    <text evidence="4">The sequence shown here is derived from an EMBL/GenBank/DDBJ whole genome shotgun (WGS) entry which is preliminary data.</text>
</comment>
<dbReference type="InterPro" id="IPR011990">
    <property type="entry name" value="TPR-like_helical_dom_sf"/>
</dbReference>
<proteinExistence type="predicted"/>
<keyword evidence="2 3" id="KW-0802">TPR repeat</keyword>
<dbReference type="Gene3D" id="1.25.40.10">
    <property type="entry name" value="Tetratricopeptide repeat domain"/>
    <property type="match status" value="3"/>
</dbReference>
<dbReference type="InterPro" id="IPR051012">
    <property type="entry name" value="CellSynth/LPSAsmb/PSIAsmb"/>
</dbReference>
<keyword evidence="1" id="KW-0677">Repeat</keyword>
<dbReference type="Pfam" id="PF14559">
    <property type="entry name" value="TPR_19"/>
    <property type="match status" value="2"/>
</dbReference>
<dbReference type="RefSeq" id="WP_214174886.1">
    <property type="nucleotide sequence ID" value="NZ_JAHCVK010000002.1"/>
</dbReference>
<evidence type="ECO:0000256" key="3">
    <source>
        <dbReference type="PROSITE-ProRule" id="PRU00339"/>
    </source>
</evidence>
<dbReference type="SMART" id="SM00028">
    <property type="entry name" value="TPR"/>
    <property type="match status" value="7"/>
</dbReference>
<evidence type="ECO:0000256" key="1">
    <source>
        <dbReference type="ARBA" id="ARBA00022737"/>
    </source>
</evidence>
<name>A0ABS5SCJ7_9BACT</name>
<gene>
    <name evidence="4" type="ORF">KI810_07490</name>
</gene>
<dbReference type="Proteomes" id="UP000756860">
    <property type="component" value="Unassembled WGS sequence"/>
</dbReference>
<feature type="repeat" description="TPR" evidence="3">
    <location>
        <begin position="5"/>
        <end position="38"/>
    </location>
</feature>
<dbReference type="PANTHER" id="PTHR45586">
    <property type="entry name" value="TPR REPEAT-CONTAINING PROTEIN PA4667"/>
    <property type="match status" value="1"/>
</dbReference>
<protein>
    <submittedName>
        <fullName evidence="4">Tetratricopeptide repeat protein</fullName>
    </submittedName>
</protein>
<reference evidence="4 5" key="1">
    <citation type="submission" date="2021-05" db="EMBL/GenBank/DDBJ databases">
        <title>The draft genome of Geobacter luticola JCM 17780.</title>
        <authorList>
            <person name="Xu Z."/>
            <person name="Masuda Y."/>
            <person name="Itoh H."/>
            <person name="Senoo K."/>
        </authorList>
    </citation>
    <scope>NUCLEOTIDE SEQUENCE [LARGE SCALE GENOMIC DNA]</scope>
    <source>
        <strain evidence="4 5">JCM 17780</strain>
    </source>
</reference>
<organism evidence="4 5">
    <name type="scientific">Geomobilimonas luticola</name>
    <dbReference type="NCBI Taxonomy" id="1114878"/>
    <lineage>
        <taxon>Bacteria</taxon>
        <taxon>Pseudomonadati</taxon>
        <taxon>Thermodesulfobacteriota</taxon>
        <taxon>Desulfuromonadia</taxon>
        <taxon>Geobacterales</taxon>
        <taxon>Geobacteraceae</taxon>
        <taxon>Geomobilimonas</taxon>
    </lineage>
</organism>
<evidence type="ECO:0000256" key="2">
    <source>
        <dbReference type="ARBA" id="ARBA00022803"/>
    </source>
</evidence>
<evidence type="ECO:0000313" key="5">
    <source>
        <dbReference type="Proteomes" id="UP000756860"/>
    </source>
</evidence>